<comment type="caution">
    <text evidence="2">The sequence shown here is derived from an EMBL/GenBank/DDBJ whole genome shotgun (WGS) entry which is preliminary data.</text>
</comment>
<reference evidence="2 3" key="1">
    <citation type="journal article" date="2023" name="Mol. Biol. Evol.">
        <title>Genomics of Secondarily Temperate Adaptation in the Only Non-Antarctic Icefish.</title>
        <authorList>
            <person name="Rivera-Colon A.G."/>
            <person name="Rayamajhi N."/>
            <person name="Minhas B.F."/>
            <person name="Madrigal G."/>
            <person name="Bilyk K.T."/>
            <person name="Yoon V."/>
            <person name="Hune M."/>
            <person name="Gregory S."/>
            <person name="Cheng C.H.C."/>
            <person name="Catchen J.M."/>
        </authorList>
    </citation>
    <scope>NUCLEOTIDE SEQUENCE [LARGE SCALE GENOMIC DNA]</scope>
    <source>
        <strain evidence="2">JC2023a</strain>
    </source>
</reference>
<proteinExistence type="predicted"/>
<organism evidence="2 3">
    <name type="scientific">Champsocephalus esox</name>
    <name type="common">pike icefish</name>
    <dbReference type="NCBI Taxonomy" id="159716"/>
    <lineage>
        <taxon>Eukaryota</taxon>
        <taxon>Metazoa</taxon>
        <taxon>Chordata</taxon>
        <taxon>Craniata</taxon>
        <taxon>Vertebrata</taxon>
        <taxon>Euteleostomi</taxon>
        <taxon>Actinopterygii</taxon>
        <taxon>Neopterygii</taxon>
        <taxon>Teleostei</taxon>
        <taxon>Neoteleostei</taxon>
        <taxon>Acanthomorphata</taxon>
        <taxon>Eupercaria</taxon>
        <taxon>Perciformes</taxon>
        <taxon>Notothenioidei</taxon>
        <taxon>Channichthyidae</taxon>
        <taxon>Champsocephalus</taxon>
    </lineage>
</organism>
<dbReference type="EMBL" id="JAULUE010002050">
    <property type="protein sequence ID" value="KAK5904861.1"/>
    <property type="molecule type" value="Genomic_DNA"/>
</dbReference>
<evidence type="ECO:0000256" key="1">
    <source>
        <dbReference type="SAM" id="MobiDB-lite"/>
    </source>
</evidence>
<feature type="region of interest" description="Disordered" evidence="1">
    <location>
        <begin position="51"/>
        <end position="70"/>
    </location>
</feature>
<feature type="compositionally biased region" description="Basic and acidic residues" evidence="1">
    <location>
        <begin position="88"/>
        <end position="99"/>
    </location>
</feature>
<gene>
    <name evidence="2" type="ORF">CesoFtcFv8_006381</name>
</gene>
<name>A0AAN8CIL0_9TELE</name>
<dbReference type="Proteomes" id="UP001335648">
    <property type="component" value="Unassembled WGS sequence"/>
</dbReference>
<dbReference type="AlphaFoldDB" id="A0AAN8CIL0"/>
<sequence>MSCRGVPLIITGCCSDKLYYEQHQAWRLATDVQARCRALTYQMTERSAYLPQQNSHSGNGFSPAATPAFIEPAVSPPSEQAWLQLTPRGEEKKSLRGSRDMLTYHSGETPAE</sequence>
<protein>
    <submittedName>
        <fullName evidence="2">Uncharacterized protein</fullName>
    </submittedName>
</protein>
<feature type="compositionally biased region" description="Polar residues" evidence="1">
    <location>
        <begin position="51"/>
        <end position="60"/>
    </location>
</feature>
<evidence type="ECO:0000313" key="2">
    <source>
        <dbReference type="EMBL" id="KAK5904861.1"/>
    </source>
</evidence>
<accession>A0AAN8CIL0</accession>
<keyword evidence="3" id="KW-1185">Reference proteome</keyword>
<feature type="region of interest" description="Disordered" evidence="1">
    <location>
        <begin position="80"/>
        <end position="112"/>
    </location>
</feature>
<evidence type="ECO:0000313" key="3">
    <source>
        <dbReference type="Proteomes" id="UP001335648"/>
    </source>
</evidence>